<protein>
    <submittedName>
        <fullName evidence="3">NAD(P)-dependent dehydrogenase (Short-subunit alcohol dehydrogenase family)</fullName>
    </submittedName>
</protein>
<dbReference type="Pfam" id="PF00106">
    <property type="entry name" value="adh_short"/>
    <property type="match status" value="1"/>
</dbReference>
<proteinExistence type="inferred from homology"/>
<dbReference type="PRINTS" id="PR00081">
    <property type="entry name" value="GDHRDH"/>
</dbReference>
<dbReference type="AlphaFoldDB" id="A0A4R4A5Q7"/>
<organism evidence="3 4">
    <name type="scientific">Marichromatium gracile</name>
    <name type="common">Chromatium gracile</name>
    <dbReference type="NCBI Taxonomy" id="1048"/>
    <lineage>
        <taxon>Bacteria</taxon>
        <taxon>Pseudomonadati</taxon>
        <taxon>Pseudomonadota</taxon>
        <taxon>Gammaproteobacteria</taxon>
        <taxon>Chromatiales</taxon>
        <taxon>Chromatiaceae</taxon>
        <taxon>Marichromatium</taxon>
    </lineage>
</organism>
<dbReference type="PANTHER" id="PTHR44196">
    <property type="entry name" value="DEHYDROGENASE/REDUCTASE SDR FAMILY MEMBER 7B"/>
    <property type="match status" value="1"/>
</dbReference>
<sequence>MEQQNQPLQDRVILVTGALEGIGRAVAMAAAEAGATVVLSAIDEHELDPVYDAIEAAGHPQPAILPIDPEAATADDYIAVANILGDTFGRLDGLAHCAAFTPYLSRIDDYDAEDWERVLKVNLTAPFMLTQACLPLLRAAADPSVVFTSDRVGQTGKAYWGAFAAAKFGLEGLMQVLAEETSEAGQIRVNSIDPGVVRCAMRATLYPGEDPMQHPAPESVVEPYLRLLGPAGRGITGQRIQAQPTA</sequence>
<dbReference type="PANTHER" id="PTHR44196:SF4">
    <property type="entry name" value="SHORT CHAIN DEHYDROGENASE"/>
    <property type="match status" value="1"/>
</dbReference>
<comment type="caution">
    <text evidence="3">The sequence shown here is derived from an EMBL/GenBank/DDBJ whole genome shotgun (WGS) entry which is preliminary data.</text>
</comment>
<dbReference type="GO" id="GO:0016020">
    <property type="term" value="C:membrane"/>
    <property type="evidence" value="ECO:0007669"/>
    <property type="project" value="TreeGrafter"/>
</dbReference>
<dbReference type="RefSeq" id="WP_123140401.1">
    <property type="nucleotide sequence ID" value="NZ_NRRH01000068.1"/>
</dbReference>
<accession>A0A4R4A5Q7</accession>
<dbReference type="SUPFAM" id="SSF51735">
    <property type="entry name" value="NAD(P)-binding Rossmann-fold domains"/>
    <property type="match status" value="1"/>
</dbReference>
<name>A0A4R4A5Q7_MARGR</name>
<evidence type="ECO:0000256" key="2">
    <source>
        <dbReference type="ARBA" id="ARBA00023002"/>
    </source>
</evidence>
<keyword evidence="2" id="KW-0560">Oxidoreductase</keyword>
<reference evidence="3 4" key="1">
    <citation type="submission" date="2019-03" db="EMBL/GenBank/DDBJ databases">
        <title>Genomic Encyclopedia of Type Strains, Phase IV (KMG-IV): sequencing the most valuable type-strain genomes for metagenomic binning, comparative biology and taxonomic classification.</title>
        <authorList>
            <person name="Goeker M."/>
        </authorList>
    </citation>
    <scope>NUCLEOTIDE SEQUENCE [LARGE SCALE GENOMIC DNA]</scope>
    <source>
        <strain evidence="3 4">DSM 203</strain>
    </source>
</reference>
<comment type="similarity">
    <text evidence="1">Belongs to the short-chain dehydrogenases/reductases (SDR) family.</text>
</comment>
<evidence type="ECO:0000256" key="1">
    <source>
        <dbReference type="ARBA" id="ARBA00006484"/>
    </source>
</evidence>
<dbReference type="Gene3D" id="3.40.50.720">
    <property type="entry name" value="NAD(P)-binding Rossmann-like Domain"/>
    <property type="match status" value="1"/>
</dbReference>
<dbReference type="InterPro" id="IPR036291">
    <property type="entry name" value="NAD(P)-bd_dom_sf"/>
</dbReference>
<dbReference type="EMBL" id="SMDC01000013">
    <property type="protein sequence ID" value="TCW34097.1"/>
    <property type="molecule type" value="Genomic_DNA"/>
</dbReference>
<evidence type="ECO:0000313" key="4">
    <source>
        <dbReference type="Proteomes" id="UP000295247"/>
    </source>
</evidence>
<evidence type="ECO:0000313" key="3">
    <source>
        <dbReference type="EMBL" id="TCW34097.1"/>
    </source>
</evidence>
<dbReference type="Proteomes" id="UP000295247">
    <property type="component" value="Unassembled WGS sequence"/>
</dbReference>
<gene>
    <name evidence="3" type="ORF">EDC29_11382</name>
</gene>
<dbReference type="GO" id="GO:0016491">
    <property type="term" value="F:oxidoreductase activity"/>
    <property type="evidence" value="ECO:0007669"/>
    <property type="project" value="UniProtKB-KW"/>
</dbReference>
<dbReference type="InterPro" id="IPR002347">
    <property type="entry name" value="SDR_fam"/>
</dbReference>